<evidence type="ECO:0000256" key="4">
    <source>
        <dbReference type="ARBA" id="ARBA00022833"/>
    </source>
</evidence>
<dbReference type="PANTHER" id="PTHR15835:SF6">
    <property type="entry name" value="ZINC FINGER C3HC-TYPE PROTEIN 1"/>
    <property type="match status" value="1"/>
</dbReference>
<keyword evidence="3" id="KW-0863">Zinc-finger</keyword>
<name>A0AAW0Z3I8_9TREE</name>
<evidence type="ECO:0008006" key="11">
    <source>
        <dbReference type="Google" id="ProtNLM"/>
    </source>
</evidence>
<dbReference type="GeneID" id="92179203"/>
<dbReference type="GO" id="GO:0008270">
    <property type="term" value="F:zinc ion binding"/>
    <property type="evidence" value="ECO:0007669"/>
    <property type="project" value="UniProtKB-KW"/>
</dbReference>
<accession>A0AAW0Z3I8</accession>
<dbReference type="Proteomes" id="UP001388673">
    <property type="component" value="Unassembled WGS sequence"/>
</dbReference>
<dbReference type="PANTHER" id="PTHR15835">
    <property type="entry name" value="NUCLEAR-INTERACTING PARTNER OF ALK"/>
    <property type="match status" value="1"/>
</dbReference>
<proteinExistence type="predicted"/>
<keyword evidence="5" id="KW-0539">Nucleus</keyword>
<dbReference type="EMBL" id="JBCAWK010000003">
    <property type="protein sequence ID" value="KAK8864692.1"/>
    <property type="molecule type" value="Genomic_DNA"/>
</dbReference>
<feature type="region of interest" description="Disordered" evidence="6">
    <location>
        <begin position="24"/>
        <end position="53"/>
    </location>
</feature>
<dbReference type="Pfam" id="PF08600">
    <property type="entry name" value="NuBaID_C"/>
    <property type="match status" value="1"/>
</dbReference>
<evidence type="ECO:0000313" key="10">
    <source>
        <dbReference type="Proteomes" id="UP001388673"/>
    </source>
</evidence>
<dbReference type="GO" id="GO:0005634">
    <property type="term" value="C:nucleus"/>
    <property type="evidence" value="ECO:0007669"/>
    <property type="project" value="UniProtKB-SubCell"/>
</dbReference>
<comment type="subcellular location">
    <subcellularLocation>
        <location evidence="1">Nucleus</location>
    </subcellularLocation>
</comment>
<gene>
    <name evidence="9" type="ORF">IAR55_001944</name>
</gene>
<dbReference type="AlphaFoldDB" id="A0AAW0Z3I8"/>
<evidence type="ECO:0000256" key="6">
    <source>
        <dbReference type="SAM" id="MobiDB-lite"/>
    </source>
</evidence>
<dbReference type="RefSeq" id="XP_066804988.1">
    <property type="nucleotide sequence ID" value="XM_066945065.1"/>
</dbReference>
<evidence type="ECO:0000256" key="1">
    <source>
        <dbReference type="ARBA" id="ARBA00004123"/>
    </source>
</evidence>
<dbReference type="KEGG" id="kne:92179203"/>
<reference evidence="9 10" key="1">
    <citation type="journal article" date="2024" name="bioRxiv">
        <title>Comparative genomics of Cryptococcus and Kwoniella reveals pathogenesis evolution and contrasting karyotype dynamics via intercentromeric recombination or chromosome fusion.</title>
        <authorList>
            <person name="Coelho M.A."/>
            <person name="David-Palma M."/>
            <person name="Shea T."/>
            <person name="Bowers K."/>
            <person name="McGinley-Smith S."/>
            <person name="Mohammad A.W."/>
            <person name="Gnirke A."/>
            <person name="Yurkov A.M."/>
            <person name="Nowrousian M."/>
            <person name="Sun S."/>
            <person name="Cuomo C.A."/>
            <person name="Heitman J."/>
        </authorList>
    </citation>
    <scope>NUCLEOTIDE SEQUENCE [LARGE SCALE GENOMIC DNA]</scope>
    <source>
        <strain evidence="9 10">CBS 13917</strain>
    </source>
</reference>
<evidence type="ECO:0000256" key="5">
    <source>
        <dbReference type="ARBA" id="ARBA00023242"/>
    </source>
</evidence>
<organism evidence="9 10">
    <name type="scientific">Kwoniella newhampshirensis</name>
    <dbReference type="NCBI Taxonomy" id="1651941"/>
    <lineage>
        <taxon>Eukaryota</taxon>
        <taxon>Fungi</taxon>
        <taxon>Dikarya</taxon>
        <taxon>Basidiomycota</taxon>
        <taxon>Agaricomycotina</taxon>
        <taxon>Tremellomycetes</taxon>
        <taxon>Tremellales</taxon>
        <taxon>Cryptococcaceae</taxon>
        <taxon>Kwoniella</taxon>
    </lineage>
</organism>
<keyword evidence="10" id="KW-1185">Reference proteome</keyword>
<protein>
    <recommendedName>
        <fullName evidence="11">C3HC-type domain-containing protein</fullName>
    </recommendedName>
</protein>
<sequence length="417" mass="47329">MSESPDPDLRDVFRLLYAGDEWTFSDDEAEDHDASPASPSIEVEPHPPLDSIAPDMEVEIVDSALSTSDDRGEQSDRYSKKRIFDSLNSLFLNSQPDSKKRRIYQTPPLPPLITAVSIVSSSQPFPHLPNPTVYQPYSPLALLARLMTFQPYSYSSLYPEPLSPLRAALNGWICEKKQGLKCGICKAEWGLGGFEEIRDEKVRNEVARRLGKGFESRHAEGCAWRIRRSPDELFDRLRHLLHPLLSSSLAPLAERLSTECSLSDLIRRTSPINEKRLSSLVASLTPHLSAYTHESLSHLAASLAFFGWYPYHAKPPSSTHVAKTDIVSCRICQRRIGLWTFRNTSPVNGSSERREFDLVNEHLLWCPVRTPEAKEHKSWWEGCQLLKGVGEGEIRKEVIAKKWISVSDKLEKKSWRR</sequence>
<feature type="domain" description="C3HC-type" evidence="7">
    <location>
        <begin position="136"/>
        <end position="262"/>
    </location>
</feature>
<feature type="domain" description="NuBaID C-terminal" evidence="8">
    <location>
        <begin position="300"/>
        <end position="377"/>
    </location>
</feature>
<evidence type="ECO:0000313" key="9">
    <source>
        <dbReference type="EMBL" id="KAK8864692.1"/>
    </source>
</evidence>
<evidence type="ECO:0000259" key="8">
    <source>
        <dbReference type="Pfam" id="PF08600"/>
    </source>
</evidence>
<keyword evidence="2" id="KW-0479">Metal-binding</keyword>
<dbReference type="InterPro" id="IPR013909">
    <property type="entry name" value="NuBaID_C"/>
</dbReference>
<comment type="caution">
    <text evidence="9">The sequence shown here is derived from an EMBL/GenBank/DDBJ whole genome shotgun (WGS) entry which is preliminary data.</text>
</comment>
<dbReference type="InterPro" id="IPR012935">
    <property type="entry name" value="NuBaID_N"/>
</dbReference>
<dbReference type="Pfam" id="PF07967">
    <property type="entry name" value="zf-C3HC"/>
    <property type="match status" value="1"/>
</dbReference>
<evidence type="ECO:0000259" key="7">
    <source>
        <dbReference type="Pfam" id="PF07967"/>
    </source>
</evidence>
<evidence type="ECO:0000256" key="2">
    <source>
        <dbReference type="ARBA" id="ARBA00022723"/>
    </source>
</evidence>
<evidence type="ECO:0000256" key="3">
    <source>
        <dbReference type="ARBA" id="ARBA00022771"/>
    </source>
</evidence>
<keyword evidence="4" id="KW-0862">Zinc</keyword>